<dbReference type="KEGG" id="pcor:KS4_24370"/>
<dbReference type="RefSeq" id="WP_200761192.1">
    <property type="nucleotide sequence ID" value="NZ_CP036425.1"/>
</dbReference>
<accession>A0A517YVX1</accession>
<sequence length="57" mass="6454">MGLRIRVLGIVANAYFVYGFPDYFVIGRDGDLFAADVKNGKIEEIVERMLRAECGER</sequence>
<gene>
    <name evidence="1" type="ORF">KS4_24370</name>
</gene>
<organism evidence="1 2">
    <name type="scientific">Poriferisphaera corsica</name>
    <dbReference type="NCBI Taxonomy" id="2528020"/>
    <lineage>
        <taxon>Bacteria</taxon>
        <taxon>Pseudomonadati</taxon>
        <taxon>Planctomycetota</taxon>
        <taxon>Phycisphaerae</taxon>
        <taxon>Phycisphaerales</taxon>
        <taxon>Phycisphaeraceae</taxon>
        <taxon>Poriferisphaera</taxon>
    </lineage>
</organism>
<reference evidence="1 2" key="1">
    <citation type="submission" date="2019-02" db="EMBL/GenBank/DDBJ databases">
        <title>Deep-cultivation of Planctomycetes and their phenomic and genomic characterization uncovers novel biology.</title>
        <authorList>
            <person name="Wiegand S."/>
            <person name="Jogler M."/>
            <person name="Boedeker C."/>
            <person name="Pinto D."/>
            <person name="Vollmers J."/>
            <person name="Rivas-Marin E."/>
            <person name="Kohn T."/>
            <person name="Peeters S.H."/>
            <person name="Heuer A."/>
            <person name="Rast P."/>
            <person name="Oberbeckmann S."/>
            <person name="Bunk B."/>
            <person name="Jeske O."/>
            <person name="Meyerdierks A."/>
            <person name="Storesund J.E."/>
            <person name="Kallscheuer N."/>
            <person name="Luecker S."/>
            <person name="Lage O.M."/>
            <person name="Pohl T."/>
            <person name="Merkel B.J."/>
            <person name="Hornburger P."/>
            <person name="Mueller R.-W."/>
            <person name="Bruemmer F."/>
            <person name="Labrenz M."/>
            <person name="Spormann A.M."/>
            <person name="Op den Camp H."/>
            <person name="Overmann J."/>
            <person name="Amann R."/>
            <person name="Jetten M.S.M."/>
            <person name="Mascher T."/>
            <person name="Medema M.H."/>
            <person name="Devos D.P."/>
            <person name="Kaster A.-K."/>
            <person name="Ovreas L."/>
            <person name="Rohde M."/>
            <person name="Galperin M.Y."/>
            <person name="Jogler C."/>
        </authorList>
    </citation>
    <scope>NUCLEOTIDE SEQUENCE [LARGE SCALE GENOMIC DNA]</scope>
    <source>
        <strain evidence="1 2">KS4</strain>
    </source>
</reference>
<dbReference type="Proteomes" id="UP000317369">
    <property type="component" value="Chromosome"/>
</dbReference>
<name>A0A517YVX1_9BACT</name>
<proteinExistence type="predicted"/>
<protein>
    <submittedName>
        <fullName evidence="1">Uncharacterized protein</fullName>
    </submittedName>
</protein>
<evidence type="ECO:0000313" key="2">
    <source>
        <dbReference type="Proteomes" id="UP000317369"/>
    </source>
</evidence>
<dbReference type="AlphaFoldDB" id="A0A517YVX1"/>
<evidence type="ECO:0000313" key="1">
    <source>
        <dbReference type="EMBL" id="QDU34369.1"/>
    </source>
</evidence>
<keyword evidence="2" id="KW-1185">Reference proteome</keyword>
<dbReference type="EMBL" id="CP036425">
    <property type="protein sequence ID" value="QDU34369.1"/>
    <property type="molecule type" value="Genomic_DNA"/>
</dbReference>